<dbReference type="Gene3D" id="4.10.1220.10">
    <property type="entry name" value="EGF-type module"/>
    <property type="match status" value="1"/>
</dbReference>
<keyword evidence="7 14" id="KW-1133">Transmembrane helix</keyword>
<keyword evidence="17" id="KW-0527">Neuropeptide</keyword>
<dbReference type="Pfam" id="PF00560">
    <property type="entry name" value="LRR_1"/>
    <property type="match status" value="1"/>
</dbReference>
<evidence type="ECO:0000256" key="14">
    <source>
        <dbReference type="SAM" id="Phobius"/>
    </source>
</evidence>
<dbReference type="FunFam" id="1.20.1070.10:FF:000333">
    <property type="entry name" value="Relaxin receptor 1"/>
    <property type="match status" value="1"/>
</dbReference>
<feature type="disulfide bond" evidence="13">
    <location>
        <begin position="142"/>
        <end position="157"/>
    </location>
</feature>
<dbReference type="Gene3D" id="1.20.1070.10">
    <property type="entry name" value="Rhodopsin 7-helix transmembrane proteins"/>
    <property type="match status" value="1"/>
</dbReference>
<name>U3U901_NILLU</name>
<dbReference type="Gene3D" id="3.80.10.10">
    <property type="entry name" value="Ribonuclease Inhibitor"/>
    <property type="match status" value="2"/>
</dbReference>
<comment type="similarity">
    <text evidence="2">Belongs to the G-protein coupled receptor 1 family.</text>
</comment>
<organism evidence="17">
    <name type="scientific">Nilaparvata lugens</name>
    <name type="common">Brown planthopper</name>
    <dbReference type="NCBI Taxonomy" id="108931"/>
    <lineage>
        <taxon>Eukaryota</taxon>
        <taxon>Metazoa</taxon>
        <taxon>Ecdysozoa</taxon>
        <taxon>Arthropoda</taxon>
        <taxon>Hexapoda</taxon>
        <taxon>Insecta</taxon>
        <taxon>Pterygota</taxon>
        <taxon>Neoptera</taxon>
        <taxon>Paraneoptera</taxon>
        <taxon>Hemiptera</taxon>
        <taxon>Auchenorrhyncha</taxon>
        <taxon>Fulgoroidea</taxon>
        <taxon>Delphacidae</taxon>
        <taxon>Delphacinae</taxon>
        <taxon>Nilaparvata</taxon>
    </lineage>
</organism>
<evidence type="ECO:0000256" key="8">
    <source>
        <dbReference type="ARBA" id="ARBA00023040"/>
    </source>
</evidence>
<feature type="disulfide bond" evidence="13">
    <location>
        <begin position="162"/>
        <end position="174"/>
    </location>
</feature>
<feature type="transmembrane region" description="Helical" evidence="14">
    <location>
        <begin position="968"/>
        <end position="991"/>
    </location>
</feature>
<feature type="disulfide bond" evidence="13">
    <location>
        <begin position="169"/>
        <end position="187"/>
    </location>
</feature>
<dbReference type="PANTHER" id="PTHR24372:SF77">
    <property type="entry name" value="G-PROTEIN COUPLED RECEPTORS FAMILY 1 PROFILE DOMAIN-CONTAINING PROTEIN"/>
    <property type="match status" value="1"/>
</dbReference>
<dbReference type="GO" id="GO:0009755">
    <property type="term" value="P:hormone-mediated signaling pathway"/>
    <property type="evidence" value="ECO:0007669"/>
    <property type="project" value="TreeGrafter"/>
</dbReference>
<feature type="disulfide bond" evidence="13">
    <location>
        <begin position="402"/>
        <end position="420"/>
    </location>
</feature>
<dbReference type="InterPro" id="IPR036055">
    <property type="entry name" value="LDL_receptor-like_sf"/>
</dbReference>
<feature type="transmembrane region" description="Helical" evidence="14">
    <location>
        <begin position="794"/>
        <end position="817"/>
    </location>
</feature>
<dbReference type="PROSITE" id="PS00237">
    <property type="entry name" value="G_PROTEIN_RECEP_F1_1"/>
    <property type="match status" value="1"/>
</dbReference>
<evidence type="ECO:0000256" key="9">
    <source>
        <dbReference type="ARBA" id="ARBA00023136"/>
    </source>
</evidence>
<evidence type="ECO:0000256" key="11">
    <source>
        <dbReference type="ARBA" id="ARBA00023170"/>
    </source>
</evidence>
<proteinExistence type="evidence at transcript level"/>
<dbReference type="SMART" id="SM00192">
    <property type="entry name" value="LDLa"/>
    <property type="match status" value="12"/>
</dbReference>
<keyword evidence="6" id="KW-0677">Repeat</keyword>
<dbReference type="PROSITE" id="PS01209">
    <property type="entry name" value="LDLRA_1"/>
    <property type="match status" value="3"/>
</dbReference>
<dbReference type="PROSITE" id="PS50068">
    <property type="entry name" value="LDLRA_2"/>
    <property type="match status" value="11"/>
</dbReference>
<dbReference type="AlphaFoldDB" id="U3U901"/>
<feature type="transmembrane region" description="Helical" evidence="14">
    <location>
        <begin position="872"/>
        <end position="900"/>
    </location>
</feature>
<evidence type="ECO:0000256" key="13">
    <source>
        <dbReference type="PROSITE-ProRule" id="PRU00124"/>
    </source>
</evidence>
<keyword evidence="11" id="KW-0675">Receptor</keyword>
<gene>
    <name evidence="17" type="primary">nngr-a47</name>
</gene>
<feature type="transmembrane region" description="Helical" evidence="14">
    <location>
        <begin position="829"/>
        <end position="852"/>
    </location>
</feature>
<feature type="transmembrane region" description="Helical" evidence="14">
    <location>
        <begin position="1046"/>
        <end position="1068"/>
    </location>
</feature>
<feature type="disulfide bond" evidence="13">
    <location>
        <begin position="516"/>
        <end position="528"/>
    </location>
</feature>
<comment type="caution">
    <text evidence="13">Lacks conserved residue(s) required for the propagation of feature annotation.</text>
</comment>
<evidence type="ECO:0000256" key="12">
    <source>
        <dbReference type="ARBA" id="ARBA00023224"/>
    </source>
</evidence>
<dbReference type="GO" id="GO:0005886">
    <property type="term" value="C:plasma membrane"/>
    <property type="evidence" value="ECO:0007669"/>
    <property type="project" value="UniProtKB-SubCell"/>
</dbReference>
<dbReference type="OrthoDB" id="6022531at2759"/>
<dbReference type="InterPro" id="IPR002172">
    <property type="entry name" value="LDrepeatLR_classA_rpt"/>
</dbReference>
<feature type="disulfide bond" evidence="13">
    <location>
        <begin position="123"/>
        <end position="135"/>
    </location>
</feature>
<dbReference type="GO" id="GO:0007218">
    <property type="term" value="P:neuropeptide signaling pathway"/>
    <property type="evidence" value="ECO:0007669"/>
    <property type="project" value="UniProtKB-KW"/>
</dbReference>
<evidence type="ECO:0000256" key="4">
    <source>
        <dbReference type="ARBA" id="ARBA00022614"/>
    </source>
</evidence>
<feature type="disulfide bond" evidence="13">
    <location>
        <begin position="441"/>
        <end position="459"/>
    </location>
</feature>
<dbReference type="PANTHER" id="PTHR24372">
    <property type="entry name" value="GLYCOPROTEIN HORMONE RECEPTOR"/>
    <property type="match status" value="1"/>
</dbReference>
<evidence type="ECO:0000313" key="17">
    <source>
        <dbReference type="EMBL" id="BAO01097.1"/>
    </source>
</evidence>
<reference evidence="17" key="1">
    <citation type="journal article" date="2014" name="Peptides">
        <title>Transcriptome analysis of neuropeptides and G-protein coupled receptors (GPCRs) for neuropeptides in the brown planthopper Nilaparvata lugens.</title>
        <authorList>
            <person name="Tanaka Y."/>
            <person name="Suetsugu Y."/>
            <person name="Yamamoto K."/>
            <person name="Noda H."/>
            <person name="Shinoda T."/>
        </authorList>
    </citation>
    <scope>NUCLEOTIDE SEQUENCE</scope>
</reference>
<feature type="disulfide bond" evidence="13">
    <location>
        <begin position="54"/>
        <end position="72"/>
    </location>
</feature>
<dbReference type="InterPro" id="IPR032675">
    <property type="entry name" value="LRR_dom_sf"/>
</dbReference>
<dbReference type="Pfam" id="PF00057">
    <property type="entry name" value="Ldl_recept_a"/>
    <property type="match status" value="5"/>
</dbReference>
<keyword evidence="5 14" id="KW-0812">Transmembrane</keyword>
<evidence type="ECO:0000256" key="6">
    <source>
        <dbReference type="ARBA" id="ARBA00022737"/>
    </source>
</evidence>
<feature type="disulfide bond" evidence="13">
    <location>
        <begin position="473"/>
        <end position="485"/>
    </location>
</feature>
<keyword evidence="15" id="KW-0732">Signal</keyword>
<protein>
    <submittedName>
        <fullName evidence="17">Neuropeptide GPCR A47</fullName>
    </submittedName>
</protein>
<feature type="disulfide bond" evidence="13">
    <location>
        <begin position="130"/>
        <end position="148"/>
    </location>
</feature>
<evidence type="ECO:0000256" key="15">
    <source>
        <dbReference type="SAM" id="SignalP"/>
    </source>
</evidence>
<evidence type="ECO:0000259" key="16">
    <source>
        <dbReference type="PROSITE" id="PS50262"/>
    </source>
</evidence>
<evidence type="ECO:0000256" key="2">
    <source>
        <dbReference type="ARBA" id="ARBA00010663"/>
    </source>
</evidence>
<comment type="subcellular location">
    <subcellularLocation>
        <location evidence="1">Cell membrane</location>
        <topology evidence="1">Multi-pass membrane protein</topology>
    </subcellularLocation>
</comment>
<dbReference type="SMART" id="SM00369">
    <property type="entry name" value="LRR_TYP"/>
    <property type="match status" value="6"/>
</dbReference>
<keyword evidence="4" id="KW-0433">Leucine-rich repeat</keyword>
<evidence type="ECO:0000256" key="10">
    <source>
        <dbReference type="ARBA" id="ARBA00023157"/>
    </source>
</evidence>
<feature type="disulfide bond" evidence="13">
    <location>
        <begin position="103"/>
        <end position="118"/>
    </location>
</feature>
<evidence type="ECO:0000256" key="7">
    <source>
        <dbReference type="ARBA" id="ARBA00022989"/>
    </source>
</evidence>
<dbReference type="InterPro" id="IPR017452">
    <property type="entry name" value="GPCR_Rhodpsn_7TM"/>
</dbReference>
<dbReference type="GO" id="GO:0007189">
    <property type="term" value="P:adenylate cyclase-activating G protein-coupled receptor signaling pathway"/>
    <property type="evidence" value="ECO:0007669"/>
    <property type="project" value="TreeGrafter"/>
</dbReference>
<dbReference type="SUPFAM" id="SSF52058">
    <property type="entry name" value="L domain-like"/>
    <property type="match status" value="1"/>
</dbReference>
<sequence length="1155" mass="129557">MSKVMLMVICTCILHLRDAGVIGSSAVASKVVTQETDTQMVPFSCNTTVEAFQCDAATCIPTTSACNGIMECPNGQDESVSVCGCLPNEFRCRNSCVDLVKRCNRQKDCEEGEDEEDCKTFLCPITHFKCSNHYCIPLDSVCDFKDDCGDNSDELKCVRRKCWNPEFKCDSGECIRPGFLCDGSPDCKDGSDESPDTCHPRKFVKCGDGTRIHKYYWCDGWPDCTDNHADELNCEECLGEDDFKCPNGRCIRKANVCDSQCDCVNSFNNSLTYYYDKVCADEVNCTHSYKLHQGTGALECELGSTLGCSTPGSSHTKSRCIAPQFLCDGVNDCHNGDFLSDEFGCPYNQKHQKLDLDEVFQCRDNRSLPKRFRCDFNIDCLNGDDEEDCPEIEICHENEYRCENGQCIPKSGYCNLVFDCYDRSDESDCYNNLCGEGLLRCATGQCLPEDQWCDFFIDCLDASDETNCTIRECQSDEFKCDNGQCVSSTQKCYTSGNPRTGCADRSHLLNCRDWSCPESQFKCHQGPCLNMSLICDGNIDCPGSWADEDNCTFSCSNSAPQCECQDVMINCTGKGLSQLPDAEKEITSFHLGNNDLGPTLNNETFLNLDRLLYLDLSNNSITHLMPLMFCNLWRLSVLNLQNNKISILGNGSFYGLFGVSGLYLQGNQIQKIQTMAFIGLSSLTFLDLHGQRINQIEPSAFVGLRNLAGLDLDLSHNEIKYLEEGILQGMSRLLSLDLRYNKIKVIATQVFLNTPNLQKLITDEFRFCCLARHVEHCEPPPDEFSSCEDLMSNIVLRICVWVLAIVATLGNVLVIMWRSRYKHCNQVHSFLITNLAVGDLLMGSYLLLIALVDWHYRGVYFIHDSDWRSSQLCAFAGCISTFSSELSVFTLTVITLDRFLGIIFPFRVRRLEMARTRQLMAFGWLLAGILSALPLSRFTYFHNFYGRSGVCLALHITPDKPSGWEYSVLVFLVLNLLSFGFIAVGYLWMFLVARTTQKAVTKERQMNEAAMAWRMTMLVATDAACWVPIILLGIVSLAGYTVPPQVFAWVAVFVLPLNAAINPVLYTLSTAPFLTPARRGLLRFRRSCKMSLSADPRRTYSSGVATPMPIRRYSSACSNADLYAVTKRASAKWTRVDTTVSERGEVFPLSRLDNK</sequence>
<dbReference type="CDD" id="cd00112">
    <property type="entry name" value="LDLa"/>
    <property type="match status" value="10"/>
</dbReference>
<feature type="disulfide bond" evidence="13">
    <location>
        <begin position="374"/>
        <end position="389"/>
    </location>
</feature>
<feature type="transmembrane region" description="Helical" evidence="14">
    <location>
        <begin position="1012"/>
        <end position="1040"/>
    </location>
</feature>
<feature type="domain" description="G-protein coupled receptors family 1 profile" evidence="16">
    <location>
        <begin position="810"/>
        <end position="1066"/>
    </location>
</feature>
<dbReference type="Pfam" id="PF00001">
    <property type="entry name" value="7tm_1"/>
    <property type="match status" value="1"/>
</dbReference>
<evidence type="ECO:0000256" key="1">
    <source>
        <dbReference type="ARBA" id="ARBA00004651"/>
    </source>
</evidence>
<evidence type="ECO:0000256" key="3">
    <source>
        <dbReference type="ARBA" id="ARBA00022475"/>
    </source>
</evidence>
<keyword evidence="12" id="KW-0807">Transducer</keyword>
<feature type="disulfide bond" evidence="13">
    <location>
        <begin position="523"/>
        <end position="541"/>
    </location>
</feature>
<feature type="disulfide bond" evidence="13">
    <location>
        <begin position="362"/>
        <end position="380"/>
    </location>
</feature>
<keyword evidence="8" id="KW-0297">G-protein coupled receptor</keyword>
<feature type="disulfide bond" evidence="13">
    <location>
        <begin position="434"/>
        <end position="446"/>
    </location>
</feature>
<feature type="transmembrane region" description="Helical" evidence="14">
    <location>
        <begin position="921"/>
        <end position="940"/>
    </location>
</feature>
<dbReference type="InterPro" id="IPR000276">
    <property type="entry name" value="GPCR_Rhodpsn"/>
</dbReference>
<dbReference type="PROSITE" id="PS50262">
    <property type="entry name" value="G_PROTEIN_RECEP_F1_2"/>
    <property type="match status" value="1"/>
</dbReference>
<dbReference type="PROSITE" id="PS51450">
    <property type="entry name" value="LRR"/>
    <property type="match status" value="3"/>
</dbReference>
<dbReference type="PRINTS" id="PR00261">
    <property type="entry name" value="LDLRECEPTOR"/>
</dbReference>
<dbReference type="SUPFAM" id="SSF57424">
    <property type="entry name" value="LDL receptor-like module"/>
    <property type="match status" value="8"/>
</dbReference>
<dbReference type="GO" id="GO:0008528">
    <property type="term" value="F:G protein-coupled peptide receptor activity"/>
    <property type="evidence" value="ECO:0007669"/>
    <property type="project" value="TreeGrafter"/>
</dbReference>
<feature type="disulfide bond" evidence="13">
    <location>
        <begin position="245"/>
        <end position="263"/>
    </location>
</feature>
<dbReference type="SUPFAM" id="SSF81321">
    <property type="entry name" value="Family A G protein-coupled receptor-like"/>
    <property type="match status" value="1"/>
</dbReference>
<dbReference type="Gene3D" id="4.10.400.10">
    <property type="entry name" value="Low-density Lipoprotein Receptor"/>
    <property type="match status" value="11"/>
</dbReference>
<dbReference type="Pfam" id="PF13855">
    <property type="entry name" value="LRR_8"/>
    <property type="match status" value="2"/>
</dbReference>
<feature type="disulfide bond" evidence="13">
    <location>
        <begin position="453"/>
        <end position="468"/>
    </location>
</feature>
<dbReference type="EMBL" id="AB817330">
    <property type="protein sequence ID" value="BAO01097.1"/>
    <property type="molecule type" value="mRNA"/>
</dbReference>
<keyword evidence="9 14" id="KW-0472">Membrane</keyword>
<keyword evidence="3" id="KW-1003">Cell membrane</keyword>
<feature type="chain" id="PRO_5004648919" evidence="15">
    <location>
        <begin position="20"/>
        <end position="1155"/>
    </location>
</feature>
<feature type="disulfide bond" evidence="13">
    <location>
        <begin position="414"/>
        <end position="429"/>
    </location>
</feature>
<dbReference type="InterPro" id="IPR001611">
    <property type="entry name" value="Leu-rich_rpt"/>
</dbReference>
<feature type="signal peptide" evidence="15">
    <location>
        <begin position="1"/>
        <end position="19"/>
    </location>
</feature>
<dbReference type="CDD" id="cd15137">
    <property type="entry name" value="7tmA_Relaxin_R"/>
    <property type="match status" value="1"/>
</dbReference>
<keyword evidence="10 13" id="KW-1015">Disulfide bond</keyword>
<evidence type="ECO:0000256" key="5">
    <source>
        <dbReference type="ARBA" id="ARBA00022692"/>
    </source>
</evidence>
<dbReference type="InterPro" id="IPR023415">
    <property type="entry name" value="LDLR_class-A_CS"/>
</dbReference>
<dbReference type="InterPro" id="IPR003591">
    <property type="entry name" value="Leu-rich_rpt_typical-subtyp"/>
</dbReference>
<feature type="disulfide bond" evidence="13">
    <location>
        <begin position="395"/>
        <end position="407"/>
    </location>
</feature>
<accession>U3U901</accession>